<evidence type="ECO:0008006" key="3">
    <source>
        <dbReference type="Google" id="ProtNLM"/>
    </source>
</evidence>
<keyword evidence="2" id="KW-1185">Reference proteome</keyword>
<dbReference type="Proteomes" id="UP000193061">
    <property type="component" value="Unassembled WGS sequence"/>
</dbReference>
<name>A0A1X6YGX8_9RHOB</name>
<dbReference type="OrthoDB" id="7835784at2"/>
<evidence type="ECO:0000313" key="1">
    <source>
        <dbReference type="EMBL" id="SLN20850.1"/>
    </source>
</evidence>
<proteinExistence type="predicted"/>
<accession>A0A1X6YGX8</accession>
<dbReference type="RefSeq" id="WP_085804286.1">
    <property type="nucleotide sequence ID" value="NZ_FWFX01000002.1"/>
</dbReference>
<dbReference type="EMBL" id="FWFX01000002">
    <property type="protein sequence ID" value="SLN20850.1"/>
    <property type="molecule type" value="Genomic_DNA"/>
</dbReference>
<reference evidence="1 2" key="1">
    <citation type="submission" date="2017-03" db="EMBL/GenBank/DDBJ databases">
        <authorList>
            <person name="Afonso C.L."/>
            <person name="Miller P.J."/>
            <person name="Scott M.A."/>
            <person name="Spackman E."/>
            <person name="Goraichik I."/>
            <person name="Dimitrov K.M."/>
            <person name="Suarez D.L."/>
            <person name="Swayne D.E."/>
        </authorList>
    </citation>
    <scope>NUCLEOTIDE SEQUENCE [LARGE SCALE GENOMIC DNA]</scope>
    <source>
        <strain evidence="1 2">CECT 7450</strain>
    </source>
</reference>
<dbReference type="Pfam" id="PF14106">
    <property type="entry name" value="DUF4279"/>
    <property type="match status" value="1"/>
</dbReference>
<dbReference type="InterPro" id="IPR025459">
    <property type="entry name" value="DUF4279"/>
</dbReference>
<organism evidence="1 2">
    <name type="scientific">Roseovarius albus</name>
    <dbReference type="NCBI Taxonomy" id="1247867"/>
    <lineage>
        <taxon>Bacteria</taxon>
        <taxon>Pseudomonadati</taxon>
        <taxon>Pseudomonadota</taxon>
        <taxon>Alphaproteobacteria</taxon>
        <taxon>Rhodobacterales</taxon>
        <taxon>Roseobacteraceae</taxon>
        <taxon>Roseovarius</taxon>
    </lineage>
</organism>
<evidence type="ECO:0000313" key="2">
    <source>
        <dbReference type="Proteomes" id="UP000193061"/>
    </source>
</evidence>
<protein>
    <recommendedName>
        <fullName evidence="3">DUF4279 domain-containing protein</fullName>
    </recommendedName>
</protein>
<dbReference type="AlphaFoldDB" id="A0A1X6YGX8"/>
<sequence length="149" mass="17222">MSNSAEYDSYAYFGVTSELLLADINTYFGIPGEERSWSIGDIRKLGPGGKYELSSWKMKSGLKPGLPLEDHLTALWRRMERIREKVCEIPDEMHGVIQCVGYFKSHRDVCALSAGHYITAAYYQLNIDFDLYFDDDFGHENEGMPYWKW</sequence>
<gene>
    <name evidence="1" type="ORF">ROA7450_00723</name>
</gene>